<dbReference type="InterPro" id="IPR036661">
    <property type="entry name" value="Luciferase-like_sf"/>
</dbReference>
<evidence type="ECO:0000259" key="4">
    <source>
        <dbReference type="Pfam" id="PF00296"/>
    </source>
</evidence>
<keyword evidence="3" id="KW-0503">Monooxygenase</keyword>
<name>A0A382T080_9ZZZZ</name>
<sequence length="214" mass="24236">MRYGMFMMPSHPPERELFQAHQWDLDCLSLADDLGYDEAWIGEHFTSPWEPIPAPDIMIAQALMRTKNIKLATGVHLLPYHHPAELAHRVAYLDHLAQGRFMFGIGSGGLPSDYTLFDVDGNAGEHREMTRESLDIILKIWENRGPFEYKGKFWNVNLPDTMYGTLKYFLTPYQKPHPPIGVASVSIGSETLKIAGERGFIPMSLGLNNEYIAS</sequence>
<dbReference type="Gene3D" id="3.20.20.30">
    <property type="entry name" value="Luciferase-like domain"/>
    <property type="match status" value="1"/>
</dbReference>
<evidence type="ECO:0000313" key="5">
    <source>
        <dbReference type="EMBL" id="SVD14631.1"/>
    </source>
</evidence>
<dbReference type="SUPFAM" id="SSF51679">
    <property type="entry name" value="Bacterial luciferase-like"/>
    <property type="match status" value="1"/>
</dbReference>
<keyword evidence="1" id="KW-0285">Flavoprotein</keyword>
<feature type="domain" description="Luciferase-like" evidence="4">
    <location>
        <begin position="1"/>
        <end position="203"/>
    </location>
</feature>
<dbReference type="Pfam" id="PF00296">
    <property type="entry name" value="Bac_luciferase"/>
    <property type="match status" value="1"/>
</dbReference>
<evidence type="ECO:0000256" key="2">
    <source>
        <dbReference type="ARBA" id="ARBA00023002"/>
    </source>
</evidence>
<dbReference type="InterPro" id="IPR050766">
    <property type="entry name" value="Bact_Lucif_Oxidored"/>
</dbReference>
<protein>
    <recommendedName>
        <fullName evidence="4">Luciferase-like domain-containing protein</fullName>
    </recommendedName>
</protein>
<dbReference type="GO" id="GO:0004497">
    <property type="term" value="F:monooxygenase activity"/>
    <property type="evidence" value="ECO:0007669"/>
    <property type="project" value="UniProtKB-KW"/>
</dbReference>
<feature type="non-terminal residue" evidence="5">
    <location>
        <position position="214"/>
    </location>
</feature>
<organism evidence="5">
    <name type="scientific">marine metagenome</name>
    <dbReference type="NCBI Taxonomy" id="408172"/>
    <lineage>
        <taxon>unclassified sequences</taxon>
        <taxon>metagenomes</taxon>
        <taxon>ecological metagenomes</taxon>
    </lineage>
</organism>
<proteinExistence type="predicted"/>
<accession>A0A382T080</accession>
<dbReference type="GO" id="GO:0005829">
    <property type="term" value="C:cytosol"/>
    <property type="evidence" value="ECO:0007669"/>
    <property type="project" value="TreeGrafter"/>
</dbReference>
<evidence type="ECO:0000256" key="3">
    <source>
        <dbReference type="ARBA" id="ARBA00023033"/>
    </source>
</evidence>
<dbReference type="AlphaFoldDB" id="A0A382T080"/>
<dbReference type="PANTHER" id="PTHR30137">
    <property type="entry name" value="LUCIFERASE-LIKE MONOOXYGENASE"/>
    <property type="match status" value="1"/>
</dbReference>
<keyword evidence="2" id="KW-0560">Oxidoreductase</keyword>
<reference evidence="5" key="1">
    <citation type="submission" date="2018-05" db="EMBL/GenBank/DDBJ databases">
        <authorList>
            <person name="Lanie J.A."/>
            <person name="Ng W.-L."/>
            <person name="Kazmierczak K.M."/>
            <person name="Andrzejewski T.M."/>
            <person name="Davidsen T.M."/>
            <person name="Wayne K.J."/>
            <person name="Tettelin H."/>
            <person name="Glass J.I."/>
            <person name="Rusch D."/>
            <person name="Podicherti R."/>
            <person name="Tsui H.-C.T."/>
            <person name="Winkler M.E."/>
        </authorList>
    </citation>
    <scope>NUCLEOTIDE SEQUENCE</scope>
</reference>
<evidence type="ECO:0000256" key="1">
    <source>
        <dbReference type="ARBA" id="ARBA00022630"/>
    </source>
</evidence>
<dbReference type="InterPro" id="IPR011251">
    <property type="entry name" value="Luciferase-like_dom"/>
</dbReference>
<dbReference type="GO" id="GO:0016705">
    <property type="term" value="F:oxidoreductase activity, acting on paired donors, with incorporation or reduction of molecular oxygen"/>
    <property type="evidence" value="ECO:0007669"/>
    <property type="project" value="InterPro"/>
</dbReference>
<dbReference type="PANTHER" id="PTHR30137:SF16">
    <property type="entry name" value="BLL0895 PROTEIN"/>
    <property type="match status" value="1"/>
</dbReference>
<dbReference type="EMBL" id="UINC01132361">
    <property type="protein sequence ID" value="SVD14631.1"/>
    <property type="molecule type" value="Genomic_DNA"/>
</dbReference>
<gene>
    <name evidence="5" type="ORF">METZ01_LOCUS367485</name>
</gene>